<feature type="transmembrane region" description="Helical" evidence="1">
    <location>
        <begin position="278"/>
        <end position="297"/>
    </location>
</feature>
<keyword evidence="4" id="KW-1185">Reference proteome</keyword>
<evidence type="ECO:0000259" key="2">
    <source>
        <dbReference type="SMART" id="SM01080"/>
    </source>
</evidence>
<sequence length="880" mass="98747">MSPGSLISARALGPGLLVVAWVLVLIGSALGAFSLPNAWLYRQYHLMSPQVPPAPRVVLVEVERSGLTRDGWLSLIRQVNRAGARAVAVLERPPALSEADEHQLLQQRVLMGRSTVQANNRYPFLVLPPSYRPELNGLHRVRIELNGHAFVSLEAALASTVIGRPADPAPLLIDFRPGSNYLPTLQASRILRGDLTRDLLHDKVVLIGLAPDPIAPPILTPLPVDAPIYRLDHAGYAVETLLQGRPVQPMPAWQSALVLLLGLVLAAAIHMRFGVRHALLFCVLGTVLPPMAGWWALHFLGQVWPVTEMMVLTWAVWLLLVRREQRTQSYTVGRMLREASHRLQERLQPEDFNASADPWGQIMLLVTQVLNLERAILLERIPQGRHVREIKAYNCSIDDIDERRRDFGRTPYSTALREGGPILLQRTYLREREGDGRQFLAPLQFNGQVLGFFSGEVSARSLEHNPMFMSMLQSFSLQISELLYQRQQWQARQRLESSRWMRLLRLESVDTEYRALQQASSMMERRLTLLEKVINGLETGTVMYDPFGRVLQVNRRTEALISRAELPIFSWTAADFLAVLVSIPIETARQYMQQLVRDDQPLVLSARLPNGQGSFLLYARALREQTDTGDSQRPFNLIGFLFELVDTRHLNVLGEHESRVIEHALNEIEQDLTRVPGTAVAPVVRKLVSLRTLQAEMRQRARLEYYPISVLGLLGSLQQRWQPALSEQGMTVQWELLEQDVIVRVDLMRVDGILDGLMALLQQDALEGSCIRLTLMLIDAERDTPNTWLTLSLNNQGYGMPNDRLQAALTAEVADRALQAVSLASRALQEWGGELTASAALGHGLAFKLHLPCRRLDQIMPGSSSPLSAAAPHLRDAISE</sequence>
<dbReference type="InterPro" id="IPR007890">
    <property type="entry name" value="CHASE2"/>
</dbReference>
<protein>
    <submittedName>
        <fullName evidence="3">CHASE2 domain-containing protein</fullName>
    </submittedName>
</protein>
<reference evidence="3 4" key="1">
    <citation type="submission" date="2021-06" db="EMBL/GenBank/DDBJ databases">
        <title>Bacterium isolated from marine sediment.</title>
        <authorList>
            <person name="Zhu K.-L."/>
            <person name="Du Z.-J."/>
            <person name="Liang Q.-Y."/>
        </authorList>
    </citation>
    <scope>NUCLEOTIDE SEQUENCE [LARGE SCALE GENOMIC DNA]</scope>
    <source>
        <strain evidence="3 4">A346</strain>
    </source>
</reference>
<dbReference type="SMART" id="SM01080">
    <property type="entry name" value="CHASE2"/>
    <property type="match status" value="1"/>
</dbReference>
<dbReference type="EMBL" id="JAHQZT010000025">
    <property type="protein sequence ID" value="MBV0934486.1"/>
    <property type="molecule type" value="Genomic_DNA"/>
</dbReference>
<evidence type="ECO:0000256" key="1">
    <source>
        <dbReference type="SAM" id="Phobius"/>
    </source>
</evidence>
<accession>A0ABS6MDV2</accession>
<keyword evidence="1" id="KW-1133">Transmembrane helix</keyword>
<organism evidence="3 4">
    <name type="scientific">Marinobacterium weihaiense</name>
    <dbReference type="NCBI Taxonomy" id="2851016"/>
    <lineage>
        <taxon>Bacteria</taxon>
        <taxon>Pseudomonadati</taxon>
        <taxon>Pseudomonadota</taxon>
        <taxon>Gammaproteobacteria</taxon>
        <taxon>Oceanospirillales</taxon>
        <taxon>Oceanospirillaceae</taxon>
        <taxon>Marinobacterium</taxon>
    </lineage>
</organism>
<gene>
    <name evidence="3" type="ORF">KTN04_14190</name>
</gene>
<evidence type="ECO:0000313" key="3">
    <source>
        <dbReference type="EMBL" id="MBV0934486.1"/>
    </source>
</evidence>
<dbReference type="Proteomes" id="UP000755551">
    <property type="component" value="Unassembled WGS sequence"/>
</dbReference>
<dbReference type="RefSeq" id="WP_217335894.1">
    <property type="nucleotide sequence ID" value="NZ_JAHQZT010000025.1"/>
</dbReference>
<keyword evidence="1" id="KW-0812">Transmembrane</keyword>
<feature type="transmembrane region" description="Helical" evidence="1">
    <location>
        <begin position="252"/>
        <end position="271"/>
    </location>
</feature>
<comment type="caution">
    <text evidence="3">The sequence shown here is derived from an EMBL/GenBank/DDBJ whole genome shotgun (WGS) entry which is preliminary data.</text>
</comment>
<keyword evidence="1" id="KW-0472">Membrane</keyword>
<proteinExistence type="predicted"/>
<evidence type="ECO:0000313" key="4">
    <source>
        <dbReference type="Proteomes" id="UP000755551"/>
    </source>
</evidence>
<name>A0ABS6MDV2_9GAMM</name>
<feature type="domain" description="CHASE2" evidence="2">
    <location>
        <begin position="33"/>
        <end position="270"/>
    </location>
</feature>